<comment type="caution">
    <text evidence="2">The sequence shown here is derived from an EMBL/GenBank/DDBJ whole genome shotgun (WGS) entry which is preliminary data.</text>
</comment>
<protein>
    <submittedName>
        <fullName evidence="2">Uncharacterized protein</fullName>
    </submittedName>
</protein>
<evidence type="ECO:0000256" key="1">
    <source>
        <dbReference type="SAM" id="MobiDB-lite"/>
    </source>
</evidence>
<evidence type="ECO:0000313" key="2">
    <source>
        <dbReference type="EMBL" id="MZI92908.1"/>
    </source>
</evidence>
<keyword evidence="3" id="KW-1185">Reference proteome</keyword>
<feature type="compositionally biased region" description="Basic and acidic residues" evidence="1">
    <location>
        <begin position="1"/>
        <end position="17"/>
    </location>
</feature>
<proteinExistence type="predicted"/>
<organism evidence="2 3">
    <name type="scientific">Vibrio eleionomae</name>
    <dbReference type="NCBI Taxonomy" id="2653505"/>
    <lineage>
        <taxon>Bacteria</taxon>
        <taxon>Pseudomonadati</taxon>
        <taxon>Pseudomonadota</taxon>
        <taxon>Gammaproteobacteria</taxon>
        <taxon>Vibrionales</taxon>
        <taxon>Vibrionaceae</taxon>
        <taxon>Vibrio</taxon>
    </lineage>
</organism>
<sequence length="240" mass="27832">MYEQVEKPKENKSRAVDHSVAQKKNQMNQSYGFVDNRPELILQQRLKGKLKTSNVQNGIQNQSFIIQRNQFEQLKVEEKPFIFKKNIRPYVDENQFGHVFTIELGILAPEELLWLEKTDKPYLSSMQADSWNNMANIGAGSNVFSDWENVVGEVEYKTVKFVDPPSIKKTPNNYRKLEFYIHVLGNERKDMITLTAIQELQTDGDGEISKSSFSFLDEKVYKSGSSEDTELSNPYWDDDE</sequence>
<evidence type="ECO:0000313" key="3">
    <source>
        <dbReference type="Proteomes" id="UP000462621"/>
    </source>
</evidence>
<dbReference type="AlphaFoldDB" id="A0A7X4LJ57"/>
<accession>A0A7X4LJ57</accession>
<dbReference type="EMBL" id="WEKT01000008">
    <property type="protein sequence ID" value="MZI92908.1"/>
    <property type="molecule type" value="Genomic_DNA"/>
</dbReference>
<name>A0A7X4LJ57_9VIBR</name>
<feature type="region of interest" description="Disordered" evidence="1">
    <location>
        <begin position="1"/>
        <end position="21"/>
    </location>
</feature>
<dbReference type="Proteomes" id="UP000462621">
    <property type="component" value="Unassembled WGS sequence"/>
</dbReference>
<dbReference type="RefSeq" id="WP_161154207.1">
    <property type="nucleotide sequence ID" value="NZ_WEKT01000008.1"/>
</dbReference>
<gene>
    <name evidence="2" type="ORF">F9817_06825</name>
</gene>
<reference evidence="2 3" key="1">
    <citation type="submission" date="2019-10" db="EMBL/GenBank/DDBJ databases">
        <title>Vibrio sp. nov. isolated from a shrimp pond.</title>
        <authorList>
            <person name="Gomez-Gil B."/>
            <person name="Enciso-Ibarra J."/>
            <person name="Enciso-Ibarra K."/>
            <person name="Bolan-Mejia C."/>
        </authorList>
    </citation>
    <scope>NUCLEOTIDE SEQUENCE [LARGE SCALE GENOMIC DNA]</scope>
    <source>
        <strain evidence="2 3">CAIM 722</strain>
    </source>
</reference>